<evidence type="ECO:0000313" key="1">
    <source>
        <dbReference type="EMBL" id="GKV48017.1"/>
    </source>
</evidence>
<dbReference type="AlphaFoldDB" id="A0AAV5MEW6"/>
<comment type="caution">
    <text evidence="1">The sequence shown here is derived from an EMBL/GenBank/DDBJ whole genome shotgun (WGS) entry which is preliminary data.</text>
</comment>
<accession>A0AAV5MEW6</accession>
<evidence type="ECO:0000313" key="2">
    <source>
        <dbReference type="Proteomes" id="UP001054252"/>
    </source>
</evidence>
<keyword evidence="2" id="KW-1185">Reference proteome</keyword>
<organism evidence="1 2">
    <name type="scientific">Rubroshorea leprosula</name>
    <dbReference type="NCBI Taxonomy" id="152421"/>
    <lineage>
        <taxon>Eukaryota</taxon>
        <taxon>Viridiplantae</taxon>
        <taxon>Streptophyta</taxon>
        <taxon>Embryophyta</taxon>
        <taxon>Tracheophyta</taxon>
        <taxon>Spermatophyta</taxon>
        <taxon>Magnoliopsida</taxon>
        <taxon>eudicotyledons</taxon>
        <taxon>Gunneridae</taxon>
        <taxon>Pentapetalae</taxon>
        <taxon>rosids</taxon>
        <taxon>malvids</taxon>
        <taxon>Malvales</taxon>
        <taxon>Dipterocarpaceae</taxon>
        <taxon>Rubroshorea</taxon>
    </lineage>
</organism>
<dbReference type="EMBL" id="BPVZ01000244">
    <property type="protein sequence ID" value="GKV48017.1"/>
    <property type="molecule type" value="Genomic_DNA"/>
</dbReference>
<reference evidence="1 2" key="1">
    <citation type="journal article" date="2021" name="Commun. Biol.">
        <title>The genome of Shorea leprosula (Dipterocarpaceae) highlights the ecological relevance of drought in aseasonal tropical rainforests.</title>
        <authorList>
            <person name="Ng K.K.S."/>
            <person name="Kobayashi M.J."/>
            <person name="Fawcett J.A."/>
            <person name="Hatakeyama M."/>
            <person name="Paape T."/>
            <person name="Ng C.H."/>
            <person name="Ang C.C."/>
            <person name="Tnah L.H."/>
            <person name="Lee C.T."/>
            <person name="Nishiyama T."/>
            <person name="Sese J."/>
            <person name="O'Brien M.J."/>
            <person name="Copetti D."/>
            <person name="Mohd Noor M.I."/>
            <person name="Ong R.C."/>
            <person name="Putra M."/>
            <person name="Sireger I.Z."/>
            <person name="Indrioko S."/>
            <person name="Kosugi Y."/>
            <person name="Izuno A."/>
            <person name="Isagi Y."/>
            <person name="Lee S.L."/>
            <person name="Shimizu K.K."/>
        </authorList>
    </citation>
    <scope>NUCLEOTIDE SEQUENCE [LARGE SCALE GENOMIC DNA]</scope>
    <source>
        <strain evidence="1">214</strain>
    </source>
</reference>
<gene>
    <name evidence="1" type="ORF">SLEP1_g54858</name>
</gene>
<name>A0AAV5MEW6_9ROSI</name>
<sequence>MTDHQPKMEIASPSAVMKQPIMESDSGDAWYAFSNMQKSPTVEVQEVVSDETVHPQEETQGLI</sequence>
<dbReference type="Proteomes" id="UP001054252">
    <property type="component" value="Unassembled WGS sequence"/>
</dbReference>
<proteinExistence type="predicted"/>
<protein>
    <submittedName>
        <fullName evidence="1">Uncharacterized protein</fullName>
    </submittedName>
</protein>